<dbReference type="SMART" id="SM00717">
    <property type="entry name" value="SANT"/>
    <property type="match status" value="2"/>
</dbReference>
<evidence type="ECO:0000313" key="4">
    <source>
        <dbReference type="Proteomes" id="UP000187209"/>
    </source>
</evidence>
<sequence>MVKRSVKHWEQKEDELLKHLIEINESKKWNHISEMMNSDDSANYKSPKQCRDRWVNHLDPKLNQTPWTDEEEAFLIEKHKNFGCKWSIISKFFQGRSANSIKNHFYSLIRKNLRRYNKYHALGKRISGKVSNLIKSPKYYKLLVKPTLPKTHKSFKEVLKNEEECSEAKEVLNEPKNLNLLWTKGFIERNEILSQFQEPVLPCYWLFPLSYHYN</sequence>
<evidence type="ECO:0008006" key="5">
    <source>
        <dbReference type="Google" id="ProtNLM"/>
    </source>
</evidence>
<dbReference type="EMBL" id="MPUH01000063">
    <property type="protein sequence ID" value="OMJ92337.1"/>
    <property type="molecule type" value="Genomic_DNA"/>
</dbReference>
<dbReference type="OrthoDB" id="293796at2759"/>
<dbReference type="GO" id="GO:0000978">
    <property type="term" value="F:RNA polymerase II cis-regulatory region sequence-specific DNA binding"/>
    <property type="evidence" value="ECO:0007669"/>
    <property type="project" value="TreeGrafter"/>
</dbReference>
<dbReference type="PANTHER" id="PTHR45614:SF274">
    <property type="entry name" value="MYB-LIKE DNA-BINDING PROTEIN"/>
    <property type="match status" value="1"/>
</dbReference>
<dbReference type="GO" id="GO:0000981">
    <property type="term" value="F:DNA-binding transcription factor activity, RNA polymerase II-specific"/>
    <property type="evidence" value="ECO:0007669"/>
    <property type="project" value="TreeGrafter"/>
</dbReference>
<dbReference type="AlphaFoldDB" id="A0A1R2CTK6"/>
<dbReference type="Proteomes" id="UP000187209">
    <property type="component" value="Unassembled WGS sequence"/>
</dbReference>
<dbReference type="Gene3D" id="1.10.10.60">
    <property type="entry name" value="Homeodomain-like"/>
    <property type="match status" value="2"/>
</dbReference>
<accession>A0A1R2CTK6</accession>
<name>A0A1R2CTK6_9CILI</name>
<dbReference type="PROSITE" id="PS50090">
    <property type="entry name" value="MYB_LIKE"/>
    <property type="match status" value="2"/>
</dbReference>
<evidence type="ECO:0000259" key="1">
    <source>
        <dbReference type="PROSITE" id="PS50090"/>
    </source>
</evidence>
<dbReference type="CDD" id="cd00167">
    <property type="entry name" value="SANT"/>
    <property type="match status" value="2"/>
</dbReference>
<proteinExistence type="predicted"/>
<dbReference type="InterPro" id="IPR017930">
    <property type="entry name" value="Myb_dom"/>
</dbReference>
<dbReference type="InterPro" id="IPR009057">
    <property type="entry name" value="Homeodomain-like_sf"/>
</dbReference>
<dbReference type="PANTHER" id="PTHR45614">
    <property type="entry name" value="MYB PROTEIN-RELATED"/>
    <property type="match status" value="1"/>
</dbReference>
<feature type="domain" description="HTH myb-type" evidence="2">
    <location>
        <begin position="1"/>
        <end position="58"/>
    </location>
</feature>
<dbReference type="GO" id="GO:0005634">
    <property type="term" value="C:nucleus"/>
    <property type="evidence" value="ECO:0007669"/>
    <property type="project" value="TreeGrafter"/>
</dbReference>
<feature type="domain" description="Myb-like" evidence="1">
    <location>
        <begin position="9"/>
        <end position="58"/>
    </location>
</feature>
<evidence type="ECO:0000313" key="3">
    <source>
        <dbReference type="EMBL" id="OMJ92337.1"/>
    </source>
</evidence>
<protein>
    <recommendedName>
        <fullName evidence="5">Myb-like DNA-binding domain containing protein</fullName>
    </recommendedName>
</protein>
<dbReference type="Pfam" id="PF13921">
    <property type="entry name" value="Myb_DNA-bind_6"/>
    <property type="match status" value="1"/>
</dbReference>
<keyword evidence="4" id="KW-1185">Reference proteome</keyword>
<feature type="domain" description="HTH myb-type" evidence="2">
    <location>
        <begin position="59"/>
        <end position="113"/>
    </location>
</feature>
<reference evidence="3 4" key="1">
    <citation type="submission" date="2016-11" db="EMBL/GenBank/DDBJ databases">
        <title>The macronuclear genome of Stentor coeruleus: a giant cell with tiny introns.</title>
        <authorList>
            <person name="Slabodnick M."/>
            <person name="Ruby J.G."/>
            <person name="Reiff S.B."/>
            <person name="Swart E.C."/>
            <person name="Gosai S."/>
            <person name="Prabakaran S."/>
            <person name="Witkowska E."/>
            <person name="Larue G.E."/>
            <person name="Fisher S."/>
            <person name="Freeman R.M."/>
            <person name="Gunawardena J."/>
            <person name="Chu W."/>
            <person name="Stover N.A."/>
            <person name="Gregory B.D."/>
            <person name="Nowacki M."/>
            <person name="Derisi J."/>
            <person name="Roy S.W."/>
            <person name="Marshall W.F."/>
            <person name="Sood P."/>
        </authorList>
    </citation>
    <scope>NUCLEOTIDE SEQUENCE [LARGE SCALE GENOMIC DNA]</scope>
    <source>
        <strain evidence="3">WM001</strain>
    </source>
</reference>
<comment type="caution">
    <text evidence="3">The sequence shown here is derived from an EMBL/GenBank/DDBJ whole genome shotgun (WGS) entry which is preliminary data.</text>
</comment>
<feature type="domain" description="Myb-like" evidence="1">
    <location>
        <begin position="59"/>
        <end position="109"/>
    </location>
</feature>
<dbReference type="SUPFAM" id="SSF46689">
    <property type="entry name" value="Homeodomain-like"/>
    <property type="match status" value="2"/>
</dbReference>
<dbReference type="InterPro" id="IPR001005">
    <property type="entry name" value="SANT/Myb"/>
</dbReference>
<organism evidence="3 4">
    <name type="scientific">Stentor coeruleus</name>
    <dbReference type="NCBI Taxonomy" id="5963"/>
    <lineage>
        <taxon>Eukaryota</taxon>
        <taxon>Sar</taxon>
        <taxon>Alveolata</taxon>
        <taxon>Ciliophora</taxon>
        <taxon>Postciliodesmatophora</taxon>
        <taxon>Heterotrichea</taxon>
        <taxon>Heterotrichida</taxon>
        <taxon>Stentoridae</taxon>
        <taxon>Stentor</taxon>
    </lineage>
</organism>
<dbReference type="PROSITE" id="PS51294">
    <property type="entry name" value="HTH_MYB"/>
    <property type="match status" value="2"/>
</dbReference>
<gene>
    <name evidence="3" type="ORF">SteCoe_4886</name>
</gene>
<evidence type="ECO:0000259" key="2">
    <source>
        <dbReference type="PROSITE" id="PS51294"/>
    </source>
</evidence>
<dbReference type="InterPro" id="IPR050560">
    <property type="entry name" value="MYB_TF"/>
</dbReference>